<dbReference type="STRING" id="722472.SAMN05444321_2154"/>
<reference evidence="3 4" key="1">
    <citation type="submission" date="2014-03" db="EMBL/GenBank/DDBJ databases">
        <title>Bradyrhizobium valentinum sp. nov., isolated from effective nodules of Lupinus mariae-josephae, a lupine endemic of basic-lime soils in Eastern Spain.</title>
        <authorList>
            <person name="Duran D."/>
            <person name="Rey L."/>
            <person name="Navarro A."/>
            <person name="Busquets A."/>
            <person name="Imperial J."/>
            <person name="Ruiz-Argueso T."/>
        </authorList>
    </citation>
    <scope>NUCLEOTIDE SEQUENCE [LARGE SCALE GENOMIC DNA]</scope>
    <source>
        <strain evidence="3 4">CCBAU 23086</strain>
    </source>
</reference>
<protein>
    <submittedName>
        <fullName evidence="3">Serine hydrolase</fullName>
    </submittedName>
</protein>
<dbReference type="Pfam" id="PF00144">
    <property type="entry name" value="Beta-lactamase"/>
    <property type="match status" value="1"/>
</dbReference>
<keyword evidence="3" id="KW-0378">Hydrolase</keyword>
<dbReference type="GO" id="GO:0016787">
    <property type="term" value="F:hydrolase activity"/>
    <property type="evidence" value="ECO:0007669"/>
    <property type="project" value="UniProtKB-KW"/>
</dbReference>
<sequence>MTRRNLILILAASTALSALALSAARARDVPKVATGFVANVLCTETFVSGLDPARVFTETTSAMPGASLIAWALDYRVDRARKDVTVTLFGLGRSHAVYRGEGVGCYLDHGGAVADIALPPAEARPALLPEIAGRAVVAPQTSQLAAALDRAFAEPDRSTPRNARAIVVLKDGRVIAERYADGIGIDTPLLGFSATKSVISALAGILVRKRALKLHERVPIAAWQKPDDPRRAITLDHLLRHTAGLKLGSSLQASLASALEPVNRMKFMEPDMAAYAASMPLESAPGAAWNYHDGNTVILAHLIRQATGGSAASMMSFARQELFEPLGMRNVTLEFDASGNAEGSSQLLASARDWARFGQLYLNDGMAGGKRILPEGWVKYSATPTPNAWVGQGAGFWTNLGDSFGATYRTERGWPRDAFFAKGTIGQYVIIAPSERLVIVRLGRSPNWPPEADGVFQLVADVIAATNIHAKLAGGN</sequence>
<evidence type="ECO:0000313" key="3">
    <source>
        <dbReference type="EMBL" id="KRR16496.1"/>
    </source>
</evidence>
<dbReference type="Proteomes" id="UP000051660">
    <property type="component" value="Unassembled WGS sequence"/>
</dbReference>
<comment type="caution">
    <text evidence="3">The sequence shown here is derived from an EMBL/GenBank/DDBJ whole genome shotgun (WGS) entry which is preliminary data.</text>
</comment>
<feature type="signal peptide" evidence="1">
    <location>
        <begin position="1"/>
        <end position="20"/>
    </location>
</feature>
<evidence type="ECO:0000256" key="1">
    <source>
        <dbReference type="SAM" id="SignalP"/>
    </source>
</evidence>
<dbReference type="EMBL" id="LLYB01000127">
    <property type="protein sequence ID" value="KRR16496.1"/>
    <property type="molecule type" value="Genomic_DNA"/>
</dbReference>
<proteinExistence type="predicted"/>
<dbReference type="InterPro" id="IPR050789">
    <property type="entry name" value="Diverse_Enzym_Activities"/>
</dbReference>
<organism evidence="3 4">
    <name type="scientific">Bradyrhizobium lablabi</name>
    <dbReference type="NCBI Taxonomy" id="722472"/>
    <lineage>
        <taxon>Bacteria</taxon>
        <taxon>Pseudomonadati</taxon>
        <taxon>Pseudomonadota</taxon>
        <taxon>Alphaproteobacteria</taxon>
        <taxon>Hyphomicrobiales</taxon>
        <taxon>Nitrobacteraceae</taxon>
        <taxon>Bradyrhizobium</taxon>
    </lineage>
</organism>
<dbReference type="PANTHER" id="PTHR43283">
    <property type="entry name" value="BETA-LACTAMASE-RELATED"/>
    <property type="match status" value="1"/>
</dbReference>
<dbReference type="RefSeq" id="WP_057862825.1">
    <property type="nucleotide sequence ID" value="NZ_LLYB01000127.1"/>
</dbReference>
<dbReference type="InterPro" id="IPR012338">
    <property type="entry name" value="Beta-lactam/transpept-like"/>
</dbReference>
<evidence type="ECO:0000313" key="4">
    <source>
        <dbReference type="Proteomes" id="UP000051660"/>
    </source>
</evidence>
<dbReference type="InterPro" id="IPR001466">
    <property type="entry name" value="Beta-lactam-related"/>
</dbReference>
<evidence type="ECO:0000259" key="2">
    <source>
        <dbReference type="Pfam" id="PF00144"/>
    </source>
</evidence>
<feature type="domain" description="Beta-lactamase-related" evidence="2">
    <location>
        <begin position="150"/>
        <end position="461"/>
    </location>
</feature>
<dbReference type="Gene3D" id="3.40.710.10">
    <property type="entry name" value="DD-peptidase/beta-lactamase superfamily"/>
    <property type="match status" value="1"/>
</dbReference>
<dbReference type="SUPFAM" id="SSF56601">
    <property type="entry name" value="beta-lactamase/transpeptidase-like"/>
    <property type="match status" value="1"/>
</dbReference>
<gene>
    <name evidence="3" type="ORF">CQ14_15910</name>
</gene>
<feature type="chain" id="PRO_5006444108" evidence="1">
    <location>
        <begin position="21"/>
        <end position="476"/>
    </location>
</feature>
<keyword evidence="1" id="KW-0732">Signal</keyword>
<dbReference type="AlphaFoldDB" id="A0A0R3MH14"/>
<accession>A0A0R3MH14</accession>
<dbReference type="PANTHER" id="PTHR43283:SF7">
    <property type="entry name" value="BETA-LACTAMASE-RELATED DOMAIN-CONTAINING PROTEIN"/>
    <property type="match status" value="1"/>
</dbReference>
<name>A0A0R3MH14_9BRAD</name>